<protein>
    <submittedName>
        <fullName evidence="2">Uncharacterized protein</fullName>
    </submittedName>
</protein>
<feature type="compositionally biased region" description="Low complexity" evidence="1">
    <location>
        <begin position="138"/>
        <end position="147"/>
    </location>
</feature>
<proteinExistence type="predicted"/>
<evidence type="ECO:0000256" key="1">
    <source>
        <dbReference type="SAM" id="MobiDB-lite"/>
    </source>
</evidence>
<accession>A0A8S9I6C8</accession>
<feature type="compositionally biased region" description="Basic and acidic residues" evidence="1">
    <location>
        <begin position="114"/>
        <end position="124"/>
    </location>
</feature>
<dbReference type="EMBL" id="QGKY02001250">
    <property type="protein sequence ID" value="KAF2565095.1"/>
    <property type="molecule type" value="Genomic_DNA"/>
</dbReference>
<comment type="caution">
    <text evidence="2">The sequence shown here is derived from an EMBL/GenBank/DDBJ whole genome shotgun (WGS) entry which is preliminary data.</text>
</comment>
<sequence>MPTDTLERKVGVTLAIYIPRCCQPQGRWWTQMMKIGNKVSDWFTRRRHKALVEDLKSRKLDLTGTSILNADSSLLSRTESLTVSPTKRRGPSPSSEPRLHEGSGWLRETSISTRVDRRGEEQREKKQRGRDSPPAPPQRQAGARVSD</sequence>
<evidence type="ECO:0000313" key="2">
    <source>
        <dbReference type="EMBL" id="KAF2565095.1"/>
    </source>
</evidence>
<organism evidence="2">
    <name type="scientific">Brassica cretica</name>
    <name type="common">Mustard</name>
    <dbReference type="NCBI Taxonomy" id="69181"/>
    <lineage>
        <taxon>Eukaryota</taxon>
        <taxon>Viridiplantae</taxon>
        <taxon>Streptophyta</taxon>
        <taxon>Embryophyta</taxon>
        <taxon>Tracheophyta</taxon>
        <taxon>Spermatophyta</taxon>
        <taxon>Magnoliopsida</taxon>
        <taxon>eudicotyledons</taxon>
        <taxon>Gunneridae</taxon>
        <taxon>Pentapetalae</taxon>
        <taxon>rosids</taxon>
        <taxon>malvids</taxon>
        <taxon>Brassicales</taxon>
        <taxon>Brassicaceae</taxon>
        <taxon>Brassiceae</taxon>
        <taxon>Brassica</taxon>
    </lineage>
</organism>
<gene>
    <name evidence="2" type="ORF">F2Q70_00014106</name>
</gene>
<name>A0A8S9I6C8_BRACR</name>
<feature type="region of interest" description="Disordered" evidence="1">
    <location>
        <begin position="71"/>
        <end position="147"/>
    </location>
</feature>
<dbReference type="AlphaFoldDB" id="A0A8S9I6C8"/>
<reference evidence="2" key="1">
    <citation type="submission" date="2019-12" db="EMBL/GenBank/DDBJ databases">
        <title>Genome sequencing and annotation of Brassica cretica.</title>
        <authorList>
            <person name="Studholme D.J."/>
            <person name="Sarris P.F."/>
        </authorList>
    </citation>
    <scope>NUCLEOTIDE SEQUENCE</scope>
    <source>
        <strain evidence="2">PFS-102/07</strain>
        <tissue evidence="2">Leaf</tissue>
    </source>
</reference>
<feature type="compositionally biased region" description="Polar residues" evidence="1">
    <location>
        <begin position="71"/>
        <end position="85"/>
    </location>
</feature>